<dbReference type="PROSITE" id="PS50082">
    <property type="entry name" value="WD_REPEATS_2"/>
    <property type="match status" value="1"/>
</dbReference>
<dbReference type="InParanoid" id="K1RR48"/>
<reference evidence="4" key="1">
    <citation type="journal article" date="2012" name="Nature">
        <title>The oyster genome reveals stress adaptation and complexity of shell formation.</title>
        <authorList>
            <person name="Zhang G."/>
            <person name="Fang X."/>
            <person name="Guo X."/>
            <person name="Li L."/>
            <person name="Luo R."/>
            <person name="Xu F."/>
            <person name="Yang P."/>
            <person name="Zhang L."/>
            <person name="Wang X."/>
            <person name="Qi H."/>
            <person name="Xiong Z."/>
            <person name="Que H."/>
            <person name="Xie Y."/>
            <person name="Holland P.W."/>
            <person name="Paps J."/>
            <person name="Zhu Y."/>
            <person name="Wu F."/>
            <person name="Chen Y."/>
            <person name="Wang J."/>
            <person name="Peng C."/>
            <person name="Meng J."/>
            <person name="Yang L."/>
            <person name="Liu J."/>
            <person name="Wen B."/>
            <person name="Zhang N."/>
            <person name="Huang Z."/>
            <person name="Zhu Q."/>
            <person name="Feng Y."/>
            <person name="Mount A."/>
            <person name="Hedgecock D."/>
            <person name="Xu Z."/>
            <person name="Liu Y."/>
            <person name="Domazet-Loso T."/>
            <person name="Du Y."/>
            <person name="Sun X."/>
            <person name="Zhang S."/>
            <person name="Liu B."/>
            <person name="Cheng P."/>
            <person name="Jiang X."/>
            <person name="Li J."/>
            <person name="Fan D."/>
            <person name="Wang W."/>
            <person name="Fu W."/>
            <person name="Wang T."/>
            <person name="Wang B."/>
            <person name="Zhang J."/>
            <person name="Peng Z."/>
            <person name="Li Y."/>
            <person name="Li N."/>
            <person name="Wang J."/>
            <person name="Chen M."/>
            <person name="He Y."/>
            <person name="Tan F."/>
            <person name="Song X."/>
            <person name="Zheng Q."/>
            <person name="Huang R."/>
            <person name="Yang H."/>
            <person name="Du X."/>
            <person name="Chen L."/>
            <person name="Yang M."/>
            <person name="Gaffney P.M."/>
            <person name="Wang S."/>
            <person name="Luo L."/>
            <person name="She Z."/>
            <person name="Ming Y."/>
            <person name="Huang W."/>
            <person name="Zhang S."/>
            <person name="Huang B."/>
            <person name="Zhang Y."/>
            <person name="Qu T."/>
            <person name="Ni P."/>
            <person name="Miao G."/>
            <person name="Wang J."/>
            <person name="Wang Q."/>
            <person name="Steinberg C.E."/>
            <person name="Wang H."/>
            <person name="Li N."/>
            <person name="Qian L."/>
            <person name="Zhang G."/>
            <person name="Li Y."/>
            <person name="Yang H."/>
            <person name="Liu X."/>
            <person name="Wang J."/>
            <person name="Yin Y."/>
            <person name="Wang J."/>
        </authorList>
    </citation>
    <scope>NUCLEOTIDE SEQUENCE [LARGE SCALE GENOMIC DNA]</scope>
    <source>
        <strain evidence="4">05x7-T-G4-1.051#20</strain>
    </source>
</reference>
<dbReference type="EMBL" id="JH818091">
    <property type="protein sequence ID" value="EKC36901.1"/>
    <property type="molecule type" value="Genomic_DNA"/>
</dbReference>
<dbReference type="PANTHER" id="PTHR15574:SF21">
    <property type="entry name" value="DDB1- AND CUL4-ASSOCIATED FACTOR 8"/>
    <property type="match status" value="1"/>
</dbReference>
<dbReference type="InterPro" id="IPR001680">
    <property type="entry name" value="WD40_rpt"/>
</dbReference>
<feature type="compositionally biased region" description="Acidic residues" evidence="3">
    <location>
        <begin position="261"/>
        <end position="282"/>
    </location>
</feature>
<dbReference type="PROSITE" id="PS50294">
    <property type="entry name" value="WD_REPEATS_REGION"/>
    <property type="match status" value="1"/>
</dbReference>
<accession>K1RR48</accession>
<feature type="compositionally biased region" description="Acidic residues" evidence="3">
    <location>
        <begin position="206"/>
        <end position="216"/>
    </location>
</feature>
<dbReference type="GO" id="GO:0080008">
    <property type="term" value="C:Cul4-RING E3 ubiquitin ligase complex"/>
    <property type="evidence" value="ECO:0007669"/>
    <property type="project" value="TreeGrafter"/>
</dbReference>
<feature type="compositionally biased region" description="Acidic residues" evidence="3">
    <location>
        <begin position="292"/>
        <end position="301"/>
    </location>
</feature>
<dbReference type="HOGENOM" id="CLU_012381_4_0_1"/>
<organism evidence="4">
    <name type="scientific">Magallana gigas</name>
    <name type="common">Pacific oyster</name>
    <name type="synonym">Crassostrea gigas</name>
    <dbReference type="NCBI Taxonomy" id="29159"/>
    <lineage>
        <taxon>Eukaryota</taxon>
        <taxon>Metazoa</taxon>
        <taxon>Spiralia</taxon>
        <taxon>Lophotrochozoa</taxon>
        <taxon>Mollusca</taxon>
        <taxon>Bivalvia</taxon>
        <taxon>Autobranchia</taxon>
        <taxon>Pteriomorphia</taxon>
        <taxon>Ostreida</taxon>
        <taxon>Ostreoidea</taxon>
        <taxon>Ostreidae</taxon>
        <taxon>Magallana</taxon>
    </lineage>
</organism>
<gene>
    <name evidence="4" type="ORF">CGI_10027094</name>
</gene>
<keyword evidence="1" id="KW-0853">WD repeat</keyword>
<sequence length="759" mass="84391">MAEATESFEDSKKGKNREDSLSSNQVKNGAILTNHKILTDESGCDTSLLDGSFNAELDGSDHTANNSSELNLSLPKLEDSGIDVERSPVSNSAKDSGLGTEHSPSLRDCSISELDLSESVSDCVTDSGSNSKTNSECNAHVKSEKRKNENKNNRKVDAVADAIKNGSAGEPKNNRQMPEEVAQGGEVVESAKNGEENDVDMVNKDSDDDDSEDDSDVAAFRKRPAKKRKYRFQRISSESDDNETNQNEETADGDQSGMADIETDSELDSDEFTDDEEIDDPEESVKSKDQQPESEEEEEEENQVKPKHTWFALKDLSSRQMGFSNRTPPSIFREKVQGSLQMVQRLKLQYKMEYHEGCVNALSFNRIGTLLASGSDDLNVILWNWIKKRPSLVYDSGHRGNVFQAKFMPFSGDCHVVSCARDGQVRLAELSLTGVCKGTKKLAQHKGAAHKLALELDSPHVFLSCGEDAMVFSIDLRDDKPAKLCQTKLENRRVPLYSIHSNPVNSFEFCVGGRDRYIRIYDKRKITDVSMSFSQITLKSALLRPVDSKSKADITCAVYNYNGTEVMGSYNDEDIYLFDNTHSDGADYIHKYGGHRNNATVKGVNFYGPRSEFVVSGSDCGHVFLWDRETENVVQFMEGDDSGVINVLEPHPFAPILATSGLDHDVKIWAPTSDEPSVLPNLKKTAKKNRKEREEENLSDPSALHDMLDGPMMYYIMRQISRARRRNDPDGDDSSSNSSESDSDDSESGPVERLQCAQQ</sequence>
<dbReference type="InterPro" id="IPR015943">
    <property type="entry name" value="WD40/YVTN_repeat-like_dom_sf"/>
</dbReference>
<dbReference type="SUPFAM" id="SSF50978">
    <property type="entry name" value="WD40 repeat-like"/>
    <property type="match status" value="1"/>
</dbReference>
<dbReference type="Pfam" id="PF00400">
    <property type="entry name" value="WD40"/>
    <property type="match status" value="3"/>
</dbReference>
<dbReference type="AlphaFoldDB" id="K1RR48"/>
<dbReference type="InterPro" id="IPR036322">
    <property type="entry name" value="WD40_repeat_dom_sf"/>
</dbReference>
<proteinExistence type="predicted"/>
<evidence type="ECO:0000256" key="1">
    <source>
        <dbReference type="ARBA" id="ARBA00022574"/>
    </source>
</evidence>
<feature type="compositionally biased region" description="Polar residues" evidence="3">
    <location>
        <begin position="62"/>
        <end position="71"/>
    </location>
</feature>
<feature type="compositionally biased region" description="Basic and acidic residues" evidence="3">
    <location>
        <begin position="9"/>
        <end position="20"/>
    </location>
</feature>
<dbReference type="InterPro" id="IPR045151">
    <property type="entry name" value="DCAF8"/>
</dbReference>
<feature type="compositionally biased region" description="Polar residues" evidence="3">
    <location>
        <begin position="118"/>
        <end position="137"/>
    </location>
</feature>
<dbReference type="GO" id="GO:0005737">
    <property type="term" value="C:cytoplasm"/>
    <property type="evidence" value="ECO:0007669"/>
    <property type="project" value="TreeGrafter"/>
</dbReference>
<feature type="compositionally biased region" description="Basic and acidic residues" evidence="3">
    <location>
        <begin position="139"/>
        <end position="158"/>
    </location>
</feature>
<dbReference type="FunCoup" id="K1RR48">
    <property type="interactions" value="844"/>
</dbReference>
<feature type="compositionally biased region" description="Basic residues" evidence="3">
    <location>
        <begin position="220"/>
        <end position="232"/>
    </location>
</feature>
<protein>
    <submittedName>
        <fullName evidence="4">WD repeat-containing protein 42A</fullName>
    </submittedName>
</protein>
<feature type="region of interest" description="Disordered" evidence="3">
    <location>
        <begin position="49"/>
        <end position="308"/>
    </location>
</feature>
<feature type="compositionally biased region" description="Basic and acidic residues" evidence="3">
    <location>
        <begin position="76"/>
        <end position="86"/>
    </location>
</feature>
<evidence type="ECO:0000256" key="3">
    <source>
        <dbReference type="SAM" id="MobiDB-lite"/>
    </source>
</evidence>
<dbReference type="SMART" id="SM00320">
    <property type="entry name" value="WD40"/>
    <property type="match status" value="7"/>
</dbReference>
<feature type="region of interest" description="Disordered" evidence="3">
    <location>
        <begin position="671"/>
        <end position="706"/>
    </location>
</feature>
<dbReference type="Gene3D" id="2.130.10.10">
    <property type="entry name" value="YVTN repeat-like/Quinoprotein amine dehydrogenase"/>
    <property type="match status" value="1"/>
</dbReference>
<feature type="region of interest" description="Disordered" evidence="3">
    <location>
        <begin position="720"/>
        <end position="759"/>
    </location>
</feature>
<feature type="region of interest" description="Disordered" evidence="3">
    <location>
        <begin position="1"/>
        <end position="32"/>
    </location>
</feature>
<name>K1RR48_MAGGI</name>
<dbReference type="PANTHER" id="PTHR15574">
    <property type="entry name" value="WD REPEAT DOMAIN-CONTAINING FAMILY"/>
    <property type="match status" value="1"/>
</dbReference>
<evidence type="ECO:0000256" key="2">
    <source>
        <dbReference type="ARBA" id="ARBA00022737"/>
    </source>
</evidence>
<evidence type="ECO:0000313" key="4">
    <source>
        <dbReference type="EMBL" id="EKC36901.1"/>
    </source>
</evidence>
<keyword evidence="2" id="KW-0677">Repeat</keyword>